<keyword evidence="2" id="KW-1185">Reference proteome</keyword>
<proteinExistence type="predicted"/>
<name>A0ABQ3HZR1_9SPHI</name>
<accession>A0ABQ3HZR1</accession>
<sequence>MFEPLASKAVGYDVAKYCTDVIQELIVFVTQKVPFKIHVSYGAAKYFQIYGITAS</sequence>
<comment type="caution">
    <text evidence="1">The sequence shown here is derived from an EMBL/GenBank/DDBJ whole genome shotgun (WGS) entry which is preliminary data.</text>
</comment>
<reference evidence="2" key="1">
    <citation type="journal article" date="2019" name="Int. J. Syst. Evol. Microbiol.">
        <title>The Global Catalogue of Microorganisms (GCM) 10K type strain sequencing project: providing services to taxonomists for standard genome sequencing and annotation.</title>
        <authorList>
            <consortium name="The Broad Institute Genomics Platform"/>
            <consortium name="The Broad Institute Genome Sequencing Center for Infectious Disease"/>
            <person name="Wu L."/>
            <person name="Ma J."/>
        </authorList>
    </citation>
    <scope>NUCLEOTIDE SEQUENCE [LARGE SCALE GENOMIC DNA]</scope>
    <source>
        <strain evidence="2">CGMCC 1.12966</strain>
    </source>
</reference>
<protein>
    <submittedName>
        <fullName evidence="1">Uncharacterized protein</fullName>
    </submittedName>
</protein>
<evidence type="ECO:0000313" key="2">
    <source>
        <dbReference type="Proteomes" id="UP000620550"/>
    </source>
</evidence>
<dbReference type="EMBL" id="BNAF01000011">
    <property type="protein sequence ID" value="GHE43586.1"/>
    <property type="molecule type" value="Genomic_DNA"/>
</dbReference>
<dbReference type="Proteomes" id="UP000620550">
    <property type="component" value="Unassembled WGS sequence"/>
</dbReference>
<organism evidence="1 2">
    <name type="scientific">Sphingobacterium griseoflavum</name>
    <dbReference type="NCBI Taxonomy" id="1474952"/>
    <lineage>
        <taxon>Bacteria</taxon>
        <taxon>Pseudomonadati</taxon>
        <taxon>Bacteroidota</taxon>
        <taxon>Sphingobacteriia</taxon>
        <taxon>Sphingobacteriales</taxon>
        <taxon>Sphingobacteriaceae</taxon>
        <taxon>Sphingobacterium</taxon>
    </lineage>
</organism>
<evidence type="ECO:0000313" key="1">
    <source>
        <dbReference type="EMBL" id="GHE43586.1"/>
    </source>
</evidence>
<gene>
    <name evidence="1" type="ORF">GCM10017764_28590</name>
</gene>